<keyword evidence="2" id="KW-1185">Reference proteome</keyword>
<protein>
    <submittedName>
        <fullName evidence="1">Uncharacterized protein</fullName>
    </submittedName>
</protein>
<accession>A0ACC1QQF2</accession>
<reference evidence="1" key="1">
    <citation type="submission" date="2022-07" db="EMBL/GenBank/DDBJ databases">
        <title>Genome Sequence of Lecanicillium saksenae.</title>
        <authorList>
            <person name="Buettner E."/>
        </authorList>
    </citation>
    <scope>NUCLEOTIDE SEQUENCE</scope>
    <source>
        <strain evidence="1">VT-O1</strain>
    </source>
</reference>
<proteinExistence type="predicted"/>
<sequence>MAIMVEEQPFTLSELITPEDVHEMAVIGHDAFLDDTHTNLKKYLVPEQPESVDGSGIREWLDMPERCHVIKAVHNKTLEIMGYICWAHRGYIPRPPQPETTKGRFSDLEEPNEQRTKIQQMEDMEDEHFTTFMADIMPEGTKCWFVAGLTVAPKFHRMGVARALLRWGTQRAEADGVFAWVHSSELAWKAYEACGFEIVRVLKIDLDKYAEGKAVGEGPGARGKWGAYTIRYMVYKPHRVGDGGWEVKSHDEVEAMALS</sequence>
<comment type="caution">
    <text evidence="1">The sequence shown here is derived from an EMBL/GenBank/DDBJ whole genome shotgun (WGS) entry which is preliminary data.</text>
</comment>
<evidence type="ECO:0000313" key="1">
    <source>
        <dbReference type="EMBL" id="KAJ3486427.1"/>
    </source>
</evidence>
<organism evidence="1 2">
    <name type="scientific">Lecanicillium saksenae</name>
    <dbReference type="NCBI Taxonomy" id="468837"/>
    <lineage>
        <taxon>Eukaryota</taxon>
        <taxon>Fungi</taxon>
        <taxon>Dikarya</taxon>
        <taxon>Ascomycota</taxon>
        <taxon>Pezizomycotina</taxon>
        <taxon>Sordariomycetes</taxon>
        <taxon>Hypocreomycetidae</taxon>
        <taxon>Hypocreales</taxon>
        <taxon>Cordycipitaceae</taxon>
        <taxon>Lecanicillium</taxon>
    </lineage>
</organism>
<dbReference type="Proteomes" id="UP001148737">
    <property type="component" value="Unassembled WGS sequence"/>
</dbReference>
<name>A0ACC1QQF2_9HYPO</name>
<dbReference type="EMBL" id="JANAKD010000901">
    <property type="protein sequence ID" value="KAJ3486427.1"/>
    <property type="molecule type" value="Genomic_DNA"/>
</dbReference>
<gene>
    <name evidence="1" type="ORF">NLG97_g6616</name>
</gene>
<evidence type="ECO:0000313" key="2">
    <source>
        <dbReference type="Proteomes" id="UP001148737"/>
    </source>
</evidence>